<sequence>MFGPDRHDVFWIVGSGLKLRHATKMRPGAAYSGQQVPTLCDDLIKVPQATPSGREPNSKSITERCPQCSEEAERCGFSTISWDF</sequence>
<accession>A0ABP3NGT6</accession>
<keyword evidence="2" id="KW-1185">Reference proteome</keyword>
<proteinExistence type="predicted"/>
<dbReference type="EMBL" id="BAAAGS010000034">
    <property type="protein sequence ID" value="GAA0542051.1"/>
    <property type="molecule type" value="Genomic_DNA"/>
</dbReference>
<dbReference type="RefSeq" id="WP_009948784.1">
    <property type="nucleotide sequence ID" value="NZ_BAAAGS010000034.1"/>
</dbReference>
<dbReference type="Proteomes" id="UP001500729">
    <property type="component" value="Unassembled WGS sequence"/>
</dbReference>
<name>A0ABP3NGT6_SACER</name>
<evidence type="ECO:0000313" key="2">
    <source>
        <dbReference type="Proteomes" id="UP001500729"/>
    </source>
</evidence>
<evidence type="ECO:0000313" key="1">
    <source>
        <dbReference type="EMBL" id="GAA0542051.1"/>
    </source>
</evidence>
<reference evidence="2" key="1">
    <citation type="journal article" date="2019" name="Int. J. Syst. Evol. Microbiol.">
        <title>The Global Catalogue of Microorganisms (GCM) 10K type strain sequencing project: providing services to taxonomists for standard genome sequencing and annotation.</title>
        <authorList>
            <consortium name="The Broad Institute Genomics Platform"/>
            <consortium name="The Broad Institute Genome Sequencing Center for Infectious Disease"/>
            <person name="Wu L."/>
            <person name="Ma J."/>
        </authorList>
    </citation>
    <scope>NUCLEOTIDE SEQUENCE [LARGE SCALE GENOMIC DNA]</scope>
    <source>
        <strain evidence="2">JCM 10303</strain>
    </source>
</reference>
<protein>
    <submittedName>
        <fullName evidence="1">Uncharacterized protein</fullName>
    </submittedName>
</protein>
<comment type="caution">
    <text evidence="1">The sequence shown here is derived from an EMBL/GenBank/DDBJ whole genome shotgun (WGS) entry which is preliminary data.</text>
</comment>
<gene>
    <name evidence="1" type="ORF">GCM10009533_46360</name>
</gene>
<organism evidence="1 2">
    <name type="scientific">Saccharopolyspora erythraea</name>
    <name type="common">Streptomyces erythraeus</name>
    <dbReference type="NCBI Taxonomy" id="1836"/>
    <lineage>
        <taxon>Bacteria</taxon>
        <taxon>Bacillati</taxon>
        <taxon>Actinomycetota</taxon>
        <taxon>Actinomycetes</taxon>
        <taxon>Pseudonocardiales</taxon>
        <taxon>Pseudonocardiaceae</taxon>
        <taxon>Saccharopolyspora</taxon>
    </lineage>
</organism>